<evidence type="ECO:0000256" key="1">
    <source>
        <dbReference type="ARBA" id="ARBA00011073"/>
    </source>
</evidence>
<dbReference type="PANTHER" id="PTHR43806:SF11">
    <property type="entry name" value="CEREVISIN-RELATED"/>
    <property type="match status" value="1"/>
</dbReference>
<dbReference type="InterPro" id="IPR050131">
    <property type="entry name" value="Peptidase_S8_subtilisin-like"/>
</dbReference>
<keyword evidence="2 6" id="KW-0645">Protease</keyword>
<dbReference type="Proteomes" id="UP000199420">
    <property type="component" value="Unassembled WGS sequence"/>
</dbReference>
<dbReference type="InterPro" id="IPR000209">
    <property type="entry name" value="Peptidase_S8/S53_dom"/>
</dbReference>
<dbReference type="InterPro" id="IPR036709">
    <property type="entry name" value="Autotransporte_beta_dom_sf"/>
</dbReference>
<dbReference type="InterPro" id="IPR023827">
    <property type="entry name" value="Peptidase_S8_Asp-AS"/>
</dbReference>
<dbReference type="STRING" id="529704.SAMN02927913_0684"/>
<dbReference type="InterPro" id="IPR005546">
    <property type="entry name" value="Autotransporte_beta"/>
</dbReference>
<dbReference type="InterPro" id="IPR036852">
    <property type="entry name" value="Peptidase_S8/S53_dom_sf"/>
</dbReference>
<reference evidence="9 10" key="1">
    <citation type="submission" date="2016-10" db="EMBL/GenBank/DDBJ databases">
        <authorList>
            <person name="de Groot N.N."/>
        </authorList>
    </citation>
    <scope>NUCLEOTIDE SEQUENCE [LARGE SCALE GENOMIC DNA]</scope>
    <source>
        <strain evidence="9 10">DSM 26515</strain>
    </source>
</reference>
<comment type="similarity">
    <text evidence="1 6">Belongs to the peptidase S8 family.</text>
</comment>
<organism evidence="9 10">
    <name type="scientific">Frateuria terrea</name>
    <dbReference type="NCBI Taxonomy" id="529704"/>
    <lineage>
        <taxon>Bacteria</taxon>
        <taxon>Pseudomonadati</taxon>
        <taxon>Pseudomonadota</taxon>
        <taxon>Gammaproteobacteria</taxon>
        <taxon>Lysobacterales</taxon>
        <taxon>Rhodanobacteraceae</taxon>
        <taxon>Frateuria</taxon>
    </lineage>
</organism>
<dbReference type="Gene3D" id="3.40.50.200">
    <property type="entry name" value="Peptidase S8/S53 domain"/>
    <property type="match status" value="1"/>
</dbReference>
<dbReference type="InterPro" id="IPR015500">
    <property type="entry name" value="Peptidase_S8_subtilisin-rel"/>
</dbReference>
<dbReference type="GO" id="GO:0006508">
    <property type="term" value="P:proteolysis"/>
    <property type="evidence" value="ECO:0007669"/>
    <property type="project" value="UniProtKB-KW"/>
</dbReference>
<proteinExistence type="inferred from homology"/>
<feature type="active site" description="Charge relay system" evidence="6">
    <location>
        <position position="90"/>
    </location>
</feature>
<keyword evidence="10" id="KW-1185">Reference proteome</keyword>
<dbReference type="PROSITE" id="PS51892">
    <property type="entry name" value="SUBTILASE"/>
    <property type="match status" value="1"/>
</dbReference>
<dbReference type="CDD" id="cd04848">
    <property type="entry name" value="Peptidases_S8_Autotransporter_serine_protease_like"/>
    <property type="match status" value="1"/>
</dbReference>
<evidence type="ECO:0000256" key="7">
    <source>
        <dbReference type="SAM" id="MobiDB-lite"/>
    </source>
</evidence>
<dbReference type="PROSITE" id="PS00138">
    <property type="entry name" value="SUBTILASE_SER"/>
    <property type="match status" value="1"/>
</dbReference>
<keyword evidence="3" id="KW-0732">Signal</keyword>
<evidence type="ECO:0000313" key="9">
    <source>
        <dbReference type="EMBL" id="SEI45783.1"/>
    </source>
</evidence>
<keyword evidence="4 6" id="KW-0378">Hydrolase</keyword>
<dbReference type="SUPFAM" id="SSF52743">
    <property type="entry name" value="Subtilisin-like"/>
    <property type="match status" value="1"/>
</dbReference>
<accession>A0A1H6QQE1</accession>
<protein>
    <submittedName>
        <fullName evidence="9">Autotransporter-associated beta strand repeat-containing protein</fullName>
    </submittedName>
</protein>
<dbReference type="PRINTS" id="PR00723">
    <property type="entry name" value="SUBTILISIN"/>
</dbReference>
<dbReference type="SMART" id="SM00869">
    <property type="entry name" value="Autotransporter"/>
    <property type="match status" value="1"/>
</dbReference>
<dbReference type="InterPro" id="IPR013425">
    <property type="entry name" value="Autotrns_rpt"/>
</dbReference>
<dbReference type="Pfam" id="PF12951">
    <property type="entry name" value="PATR"/>
    <property type="match status" value="1"/>
</dbReference>
<evidence type="ECO:0000256" key="3">
    <source>
        <dbReference type="ARBA" id="ARBA00022729"/>
    </source>
</evidence>
<evidence type="ECO:0000259" key="8">
    <source>
        <dbReference type="PROSITE" id="PS51208"/>
    </source>
</evidence>
<evidence type="ECO:0000256" key="2">
    <source>
        <dbReference type="ARBA" id="ARBA00022670"/>
    </source>
</evidence>
<evidence type="ECO:0000256" key="5">
    <source>
        <dbReference type="ARBA" id="ARBA00022825"/>
    </source>
</evidence>
<evidence type="ECO:0000256" key="6">
    <source>
        <dbReference type="PROSITE-ProRule" id="PRU01240"/>
    </source>
</evidence>
<dbReference type="InterPro" id="IPR023828">
    <property type="entry name" value="Peptidase_S8_Ser-AS"/>
</dbReference>
<evidence type="ECO:0000313" key="10">
    <source>
        <dbReference type="Proteomes" id="UP000199420"/>
    </source>
</evidence>
<feature type="region of interest" description="Disordered" evidence="7">
    <location>
        <begin position="36"/>
        <end position="61"/>
    </location>
</feature>
<feature type="compositionally biased region" description="Pro residues" evidence="7">
    <location>
        <begin position="40"/>
        <end position="61"/>
    </location>
</feature>
<gene>
    <name evidence="9" type="ORF">SAMN04487997_0769</name>
</gene>
<feature type="domain" description="Autotransporter" evidence="8">
    <location>
        <begin position="670"/>
        <end position="948"/>
    </location>
</feature>
<dbReference type="PROSITE" id="PS00136">
    <property type="entry name" value="SUBTILASE_ASP"/>
    <property type="match status" value="1"/>
</dbReference>
<dbReference type="AlphaFoldDB" id="A0A1H6QQE1"/>
<name>A0A1H6QQE1_9GAMM</name>
<feature type="active site" description="Charge relay system" evidence="6">
    <location>
        <position position="126"/>
    </location>
</feature>
<dbReference type="PROSITE" id="PS51208">
    <property type="entry name" value="AUTOTRANSPORTER"/>
    <property type="match status" value="1"/>
</dbReference>
<dbReference type="PANTHER" id="PTHR43806">
    <property type="entry name" value="PEPTIDASE S8"/>
    <property type="match status" value="1"/>
</dbReference>
<dbReference type="NCBIfam" id="TIGR02601">
    <property type="entry name" value="autotrns_rpt"/>
    <property type="match status" value="1"/>
</dbReference>
<dbReference type="SUPFAM" id="SSF103515">
    <property type="entry name" value="Autotransporter"/>
    <property type="match status" value="1"/>
</dbReference>
<dbReference type="Pfam" id="PF03797">
    <property type="entry name" value="Autotransporter"/>
    <property type="match status" value="1"/>
</dbReference>
<sequence>MLFGGVDMKKDLMRRRELALGIVVALGLSACGGGGGNVRPAPPAPPPITPSSPSTPTPQPPIDAQLRLTNTYAAHSQGYTGKGVTIGIVDSGVMRNHPSLAGRVLDEQIYVDSTVNNTSIDDVVGHGTWVSQIAAGTPVGQFPGGIAPGADLVSARIISDKEPTDDGSGQGNVVGASDADFFGQYLNPGLIKDGVRIQNNSWGGIYWDTSNATINHAFGQAYDDFVINHDGLVVFAAGNDSKADPSDIAALPSVAPELERGWLVAVAADSISAAAGKTKLATYSNACGKAMDYCLTAPGDVIVTDKDYPTSDPSKDYWIVTGTSFAAPQVSGAAALVWQAYPYFTNDLVRQTLLGTADDLGAPGPDAVFGYGMLNVGKAVNGPAKFDWGDVTVDFTGESDWNNPISGAGGLIKQGTGTLNLTQVSSYTGLTQIEGGILNAQSLAGAVQIGAAGTLGPVAAIGGDVTNAGVLTVGNDDVHVAGNYSQQGAGRLALVLGSELRVDGTATLAGGDLYVTGKRSDYVVSLHTGVLTAAGGLTGTFSAIDAASNVMLTATPGYDATSAWLDVTRADVTAIQGMSYSASSYNAAQRVEGAFTQLDQQLGQRGATSATAVGGFVAGAAQLQQAATLSSASQSLESLSGQLHAASAAMTFEAIDAGTRALSARFDRLLDSSGTGGWVQDLGYHGGMARNGYSNVGVDLYGTLVGQDMRLGNNGVAGFALSQSQGLGRLAESADQGHSHALEAMLYGGLVRGNAYLMGRVGTGNYRETMRRNLELGPALAGVASDSHGRYDVAYGESGYRATLGRLTLTPYASLQYARIDSSGFNEPGAWGFGLKANARTIQRWQAGLGLRATREWNFANGGSLDLQAHLAWQRAFAMSGDVFEASFTGIDQWAPLGGIGLSRYGGVAGVTLDWAMTPRAGLSFGLDHRFAQREQGSMATLAYRLAF</sequence>
<feature type="active site" description="Charge relay system" evidence="6">
    <location>
        <position position="324"/>
    </location>
</feature>
<dbReference type="EMBL" id="FNYC01000001">
    <property type="protein sequence ID" value="SEI45783.1"/>
    <property type="molecule type" value="Genomic_DNA"/>
</dbReference>
<dbReference type="InterPro" id="IPR034061">
    <property type="entry name" value="Peptidases_S8_Autotransporter"/>
</dbReference>
<keyword evidence="5 6" id="KW-0720">Serine protease</keyword>
<evidence type="ECO:0000256" key="4">
    <source>
        <dbReference type="ARBA" id="ARBA00022801"/>
    </source>
</evidence>
<dbReference type="GO" id="GO:0004252">
    <property type="term" value="F:serine-type endopeptidase activity"/>
    <property type="evidence" value="ECO:0007669"/>
    <property type="project" value="UniProtKB-UniRule"/>
</dbReference>
<dbReference type="Gene3D" id="2.40.128.130">
    <property type="entry name" value="Autotransporter beta-domain"/>
    <property type="match status" value="1"/>
</dbReference>
<dbReference type="Pfam" id="PF00082">
    <property type="entry name" value="Peptidase_S8"/>
    <property type="match status" value="1"/>
</dbReference>